<dbReference type="InterPro" id="IPR034829">
    <property type="entry name" value="DnaD-like_sf"/>
</dbReference>
<feature type="region of interest" description="Disordered" evidence="2">
    <location>
        <begin position="120"/>
        <end position="141"/>
    </location>
</feature>
<dbReference type="OrthoDB" id="3199595at2"/>
<feature type="region of interest" description="Disordered" evidence="2">
    <location>
        <begin position="244"/>
        <end position="268"/>
    </location>
</feature>
<dbReference type="PANTHER" id="PTHR37293:SF7">
    <property type="entry name" value="HYPOTHETICAL PHAGE PROTEIN"/>
    <property type="match status" value="1"/>
</dbReference>
<gene>
    <name evidence="5" type="ORF">HMI01_14840</name>
    <name evidence="6" type="ORF">SAMN05421668_10776</name>
</gene>
<evidence type="ECO:0000313" key="7">
    <source>
        <dbReference type="Proteomes" id="UP000199139"/>
    </source>
</evidence>
<name>A0A1I6S127_9BACI</name>
<dbReference type="PANTHER" id="PTHR37293">
    <property type="entry name" value="PHAGE REPLICATION PROTEIN-RELATED"/>
    <property type="match status" value="1"/>
</dbReference>
<organism evidence="6 7">
    <name type="scientific">Halolactibacillus miurensis</name>
    <dbReference type="NCBI Taxonomy" id="306541"/>
    <lineage>
        <taxon>Bacteria</taxon>
        <taxon>Bacillati</taxon>
        <taxon>Bacillota</taxon>
        <taxon>Bacilli</taxon>
        <taxon>Bacillales</taxon>
        <taxon>Bacillaceae</taxon>
        <taxon>Halolactibacillus</taxon>
    </lineage>
</organism>
<dbReference type="InterPro" id="IPR053162">
    <property type="entry name" value="DnaD"/>
</dbReference>
<dbReference type="EMBL" id="BJWJ01000013">
    <property type="protein sequence ID" value="GEM04496.1"/>
    <property type="molecule type" value="Genomic_DNA"/>
</dbReference>
<feature type="domain" description="Phage replisome organiser N-terminal" evidence="4">
    <location>
        <begin position="7"/>
        <end position="123"/>
    </location>
</feature>
<dbReference type="Proteomes" id="UP000321773">
    <property type="component" value="Unassembled WGS sequence"/>
</dbReference>
<reference evidence="5 8" key="2">
    <citation type="submission" date="2019-07" db="EMBL/GenBank/DDBJ databases">
        <title>Whole genome shotgun sequence of Halolactibacillus miurensis NBRC 100873.</title>
        <authorList>
            <person name="Hosoyama A."/>
            <person name="Uohara A."/>
            <person name="Ohji S."/>
            <person name="Ichikawa N."/>
        </authorList>
    </citation>
    <scope>NUCLEOTIDE SEQUENCE [LARGE SCALE GENOMIC DNA]</scope>
    <source>
        <strain evidence="5 8">NBRC 100873</strain>
    </source>
</reference>
<dbReference type="Proteomes" id="UP000199139">
    <property type="component" value="Unassembled WGS sequence"/>
</dbReference>
<evidence type="ECO:0000256" key="2">
    <source>
        <dbReference type="SAM" id="MobiDB-lite"/>
    </source>
</evidence>
<keyword evidence="8" id="KW-1185">Reference proteome</keyword>
<feature type="compositionally biased region" description="Basic and acidic residues" evidence="2">
    <location>
        <begin position="251"/>
        <end position="261"/>
    </location>
</feature>
<sequence length="268" mass="31374">MAKRYYWLKLKKDFFDQKEIKRLRRLAGGDTYTIIYLKLLLKSMNTDGKIYFDGIGDDFSDELSLEIDEDSENIKMTLAYLQSKGLLEVVDENEYYLSDIPILLGSETDKAAMMRNLRNKRKKNQIESGEQETKKSNNVTKELPDSYTEKEIEKEKEKEIEKENNVVAIIVSFWDNNGFGFNNIQAKESLLKWLDDSKFKEPSDMILKALEIASASNIRNLRYVEGILKNWENSNILTVEEIESNGKKPKKEAEKKDKYEDMYDDMDF</sequence>
<protein>
    <submittedName>
        <fullName evidence="6">Phage replisome organizer, putative, N-terminal region</fullName>
    </submittedName>
</protein>
<dbReference type="RefSeq" id="WP_089853501.1">
    <property type="nucleotide sequence ID" value="NZ_BJWJ01000013.1"/>
</dbReference>
<dbReference type="EMBL" id="FPAI01000007">
    <property type="protein sequence ID" value="SFS70663.1"/>
    <property type="molecule type" value="Genomic_DNA"/>
</dbReference>
<dbReference type="Gene3D" id="1.10.10.630">
    <property type="entry name" value="DnaD domain-like"/>
    <property type="match status" value="1"/>
</dbReference>
<feature type="domain" description="DnaB/C C-terminal" evidence="3">
    <location>
        <begin position="179"/>
        <end position="243"/>
    </location>
</feature>
<proteinExistence type="inferred from homology"/>
<dbReference type="Pfam" id="PF09681">
    <property type="entry name" value="Phage_rep_org_N"/>
    <property type="match status" value="1"/>
</dbReference>
<accession>A0A1I6S127</accession>
<dbReference type="InterPro" id="IPR010056">
    <property type="entry name" value="Phage_rep_org__N"/>
</dbReference>
<dbReference type="Pfam" id="PF07261">
    <property type="entry name" value="DnaB_2"/>
    <property type="match status" value="1"/>
</dbReference>
<comment type="similarity">
    <text evidence="1">Belongs to the DnaB/DnaD family.</text>
</comment>
<reference evidence="6 7" key="1">
    <citation type="submission" date="2016-10" db="EMBL/GenBank/DDBJ databases">
        <authorList>
            <person name="de Groot N.N."/>
        </authorList>
    </citation>
    <scope>NUCLEOTIDE SEQUENCE [LARGE SCALE GENOMIC DNA]</scope>
    <source>
        <strain evidence="6 7">DSM 17074</strain>
    </source>
</reference>
<dbReference type="NCBIfam" id="TIGR01446">
    <property type="entry name" value="DnaD_dom"/>
    <property type="match status" value="1"/>
</dbReference>
<evidence type="ECO:0000259" key="4">
    <source>
        <dbReference type="Pfam" id="PF09681"/>
    </source>
</evidence>
<evidence type="ECO:0000313" key="5">
    <source>
        <dbReference type="EMBL" id="GEM04496.1"/>
    </source>
</evidence>
<dbReference type="NCBIfam" id="TIGR01714">
    <property type="entry name" value="phage_rep_org_N"/>
    <property type="match status" value="1"/>
</dbReference>
<evidence type="ECO:0000256" key="1">
    <source>
        <dbReference type="ARBA" id="ARBA00093462"/>
    </source>
</evidence>
<dbReference type="STRING" id="306541.SAMN05421668_10776"/>
<evidence type="ECO:0000259" key="3">
    <source>
        <dbReference type="Pfam" id="PF07261"/>
    </source>
</evidence>
<dbReference type="InterPro" id="IPR006343">
    <property type="entry name" value="DnaB/C_C"/>
</dbReference>
<dbReference type="SUPFAM" id="SSF158499">
    <property type="entry name" value="DnaD domain-like"/>
    <property type="match status" value="1"/>
</dbReference>
<evidence type="ECO:0000313" key="8">
    <source>
        <dbReference type="Proteomes" id="UP000321773"/>
    </source>
</evidence>
<evidence type="ECO:0000313" key="6">
    <source>
        <dbReference type="EMBL" id="SFS70663.1"/>
    </source>
</evidence>
<dbReference type="AlphaFoldDB" id="A0A1I6S127"/>